<gene>
    <name evidence="8" type="ORF">N7482_008317</name>
</gene>
<dbReference type="RefSeq" id="XP_056540206.1">
    <property type="nucleotide sequence ID" value="XM_056690441.1"/>
</dbReference>
<dbReference type="AlphaFoldDB" id="A0A9W9HTP6"/>
<feature type="transmembrane region" description="Helical" evidence="6">
    <location>
        <begin position="424"/>
        <end position="447"/>
    </location>
</feature>
<dbReference type="PROSITE" id="PS50850">
    <property type="entry name" value="MFS"/>
    <property type="match status" value="1"/>
</dbReference>
<dbReference type="EMBL" id="JAPQKN010000006">
    <property type="protein sequence ID" value="KAJ5157217.1"/>
    <property type="molecule type" value="Genomic_DNA"/>
</dbReference>
<evidence type="ECO:0000256" key="2">
    <source>
        <dbReference type="ARBA" id="ARBA00008335"/>
    </source>
</evidence>
<keyword evidence="3 6" id="KW-0812">Transmembrane</keyword>
<evidence type="ECO:0000256" key="3">
    <source>
        <dbReference type="ARBA" id="ARBA00022692"/>
    </source>
</evidence>
<dbReference type="InterPro" id="IPR011701">
    <property type="entry name" value="MFS"/>
</dbReference>
<feature type="transmembrane region" description="Helical" evidence="6">
    <location>
        <begin position="125"/>
        <end position="144"/>
    </location>
</feature>
<evidence type="ECO:0000259" key="7">
    <source>
        <dbReference type="PROSITE" id="PS50850"/>
    </source>
</evidence>
<feature type="transmembrane region" description="Helical" evidence="6">
    <location>
        <begin position="241"/>
        <end position="261"/>
    </location>
</feature>
<protein>
    <submittedName>
        <fullName evidence="8">MFS general substrate transporter</fullName>
    </submittedName>
</protein>
<comment type="caution">
    <text evidence="8">The sequence shown here is derived from an EMBL/GenBank/DDBJ whole genome shotgun (WGS) entry which is preliminary data.</text>
</comment>
<dbReference type="PANTHER" id="PTHR23502">
    <property type="entry name" value="MAJOR FACILITATOR SUPERFAMILY"/>
    <property type="match status" value="1"/>
</dbReference>
<comment type="similarity">
    <text evidence="2">Belongs to the major facilitator superfamily.</text>
</comment>
<dbReference type="InterPro" id="IPR020846">
    <property type="entry name" value="MFS_dom"/>
</dbReference>
<feature type="transmembrane region" description="Helical" evidence="6">
    <location>
        <begin position="354"/>
        <end position="376"/>
    </location>
</feature>
<dbReference type="Gene3D" id="1.20.1250.20">
    <property type="entry name" value="MFS general substrate transporter like domains"/>
    <property type="match status" value="1"/>
</dbReference>
<feature type="transmembrane region" description="Helical" evidence="6">
    <location>
        <begin position="316"/>
        <end position="342"/>
    </location>
</feature>
<feature type="transmembrane region" description="Helical" evidence="6">
    <location>
        <begin position="492"/>
        <end position="512"/>
    </location>
</feature>
<keyword evidence="9" id="KW-1185">Reference proteome</keyword>
<dbReference type="FunFam" id="1.20.1250.20:FF:000011">
    <property type="entry name" value="MFS multidrug transporter, putative"/>
    <property type="match status" value="1"/>
</dbReference>
<sequence length="530" mass="58046">KLPTLFSSPAWTVQPEIPQFDNLRGYMVSLRAAEGVISSQLPPTADTTPRENAVTTDPNEIFWDGDDDQSNPKNWSVVRRWSHIVIISLLTLTTYMPISIVPASTPAVPEVMKSLHSDNSELESFVVSIYVIGYAVAPLLVAPLSELYGRAIVYNVSNVIFLGGTIGCALSTNVGMFLAFRLLCGCAGASPLALGGGSISDMMEPERMGTALAIWGLGSLAPPVFSPIAGGYISQAVGWRWIFWVIAILMGILTVASPFLVQESYAPVLLERKAKRLRKETGNHRLKSRIGRQLSQKSLVVDTLIRPPRILFTSPIVIIIAVDTAIVYGYQYLVFTTLSYIFQDQYHLSTGLSGLVYLGNGIGTVLGIFIIGYASDKVTERRKAKASNPEEILPPEGWLWPMLPSSFLIPAGLFWYGWSLQRNAFPIVPLVGLGVFGFAMMGIFQPVQIYVVTAFEKHAASAMAATTVLRNLVGALLPLGGQRIYDTLGMGWGNSLLAFISLALVPIPFLMIRYGERLRRRDPNLIMFVK</sequence>
<keyword evidence="4 6" id="KW-1133">Transmembrane helix</keyword>
<dbReference type="PANTHER" id="PTHR23502:SF68">
    <property type="entry name" value="MULTIDRUG TRANSPORTER, PUTATIVE (AFU_ORTHOLOGUE AFUA_3G01120)-RELATED"/>
    <property type="match status" value="1"/>
</dbReference>
<dbReference type="OrthoDB" id="5296287at2759"/>
<dbReference type="GeneID" id="81429617"/>
<evidence type="ECO:0000256" key="5">
    <source>
        <dbReference type="ARBA" id="ARBA00023136"/>
    </source>
</evidence>
<evidence type="ECO:0000256" key="4">
    <source>
        <dbReference type="ARBA" id="ARBA00022989"/>
    </source>
</evidence>
<evidence type="ECO:0000313" key="9">
    <source>
        <dbReference type="Proteomes" id="UP001149163"/>
    </source>
</evidence>
<accession>A0A9W9HTP6</accession>
<proteinExistence type="inferred from homology"/>
<dbReference type="GO" id="GO:0016020">
    <property type="term" value="C:membrane"/>
    <property type="evidence" value="ECO:0007669"/>
    <property type="project" value="UniProtKB-SubCell"/>
</dbReference>
<feature type="transmembrane region" description="Helical" evidence="6">
    <location>
        <begin position="211"/>
        <end position="229"/>
    </location>
</feature>
<organism evidence="8 9">
    <name type="scientific">Penicillium canariense</name>
    <dbReference type="NCBI Taxonomy" id="189055"/>
    <lineage>
        <taxon>Eukaryota</taxon>
        <taxon>Fungi</taxon>
        <taxon>Dikarya</taxon>
        <taxon>Ascomycota</taxon>
        <taxon>Pezizomycotina</taxon>
        <taxon>Eurotiomycetes</taxon>
        <taxon>Eurotiomycetidae</taxon>
        <taxon>Eurotiales</taxon>
        <taxon>Aspergillaceae</taxon>
        <taxon>Penicillium</taxon>
    </lineage>
</organism>
<feature type="transmembrane region" description="Helical" evidence="6">
    <location>
        <begin position="84"/>
        <end position="105"/>
    </location>
</feature>
<feature type="transmembrane region" description="Helical" evidence="6">
    <location>
        <begin position="151"/>
        <end position="172"/>
    </location>
</feature>
<dbReference type="CDD" id="cd17323">
    <property type="entry name" value="MFS_Tpo1_MDR_like"/>
    <property type="match status" value="1"/>
</dbReference>
<reference evidence="8" key="1">
    <citation type="submission" date="2022-11" db="EMBL/GenBank/DDBJ databases">
        <authorList>
            <person name="Petersen C."/>
        </authorList>
    </citation>
    <scope>NUCLEOTIDE SEQUENCE</scope>
    <source>
        <strain evidence="8">IBT 26290</strain>
    </source>
</reference>
<feature type="non-terminal residue" evidence="8">
    <location>
        <position position="1"/>
    </location>
</feature>
<evidence type="ECO:0000256" key="6">
    <source>
        <dbReference type="SAM" id="Phobius"/>
    </source>
</evidence>
<dbReference type="Pfam" id="PF07690">
    <property type="entry name" value="MFS_1"/>
    <property type="match status" value="1"/>
</dbReference>
<feature type="transmembrane region" description="Helical" evidence="6">
    <location>
        <begin position="397"/>
        <end position="418"/>
    </location>
</feature>
<reference evidence="8" key="2">
    <citation type="journal article" date="2023" name="IMA Fungus">
        <title>Comparative genomic study of the Penicillium genus elucidates a diverse pangenome and 15 lateral gene transfer events.</title>
        <authorList>
            <person name="Petersen C."/>
            <person name="Sorensen T."/>
            <person name="Nielsen M.R."/>
            <person name="Sondergaard T.E."/>
            <person name="Sorensen J.L."/>
            <person name="Fitzpatrick D.A."/>
            <person name="Frisvad J.C."/>
            <person name="Nielsen K.L."/>
        </authorList>
    </citation>
    <scope>NUCLEOTIDE SEQUENCE</scope>
    <source>
        <strain evidence="8">IBT 26290</strain>
    </source>
</reference>
<evidence type="ECO:0000313" key="8">
    <source>
        <dbReference type="EMBL" id="KAJ5157217.1"/>
    </source>
</evidence>
<feature type="domain" description="Major facilitator superfamily (MFS) profile" evidence="7">
    <location>
        <begin position="83"/>
        <end position="518"/>
    </location>
</feature>
<dbReference type="SUPFAM" id="SSF103473">
    <property type="entry name" value="MFS general substrate transporter"/>
    <property type="match status" value="1"/>
</dbReference>
<dbReference type="GO" id="GO:0022857">
    <property type="term" value="F:transmembrane transporter activity"/>
    <property type="evidence" value="ECO:0007669"/>
    <property type="project" value="InterPro"/>
</dbReference>
<comment type="subcellular location">
    <subcellularLocation>
        <location evidence="1">Membrane</location>
        <topology evidence="1">Multi-pass membrane protein</topology>
    </subcellularLocation>
</comment>
<dbReference type="InterPro" id="IPR036259">
    <property type="entry name" value="MFS_trans_sf"/>
</dbReference>
<name>A0A9W9HTP6_9EURO</name>
<dbReference type="Proteomes" id="UP001149163">
    <property type="component" value="Unassembled WGS sequence"/>
</dbReference>
<keyword evidence="5 6" id="KW-0472">Membrane</keyword>
<evidence type="ECO:0000256" key="1">
    <source>
        <dbReference type="ARBA" id="ARBA00004141"/>
    </source>
</evidence>